<dbReference type="PANTHER" id="PTHR43477">
    <property type="entry name" value="DIHYDROANTICAPSIN 7-DEHYDROGENASE"/>
    <property type="match status" value="1"/>
</dbReference>
<organism evidence="3 4">
    <name type="scientific">Undibacterium terreum</name>
    <dbReference type="NCBI Taxonomy" id="1224302"/>
    <lineage>
        <taxon>Bacteria</taxon>
        <taxon>Pseudomonadati</taxon>
        <taxon>Pseudomonadota</taxon>
        <taxon>Betaproteobacteria</taxon>
        <taxon>Burkholderiales</taxon>
        <taxon>Oxalobacteraceae</taxon>
        <taxon>Undibacterium</taxon>
    </lineage>
</organism>
<keyword evidence="4" id="KW-1185">Reference proteome</keyword>
<dbReference type="Gene3D" id="3.40.50.720">
    <property type="entry name" value="NAD(P)-binding Rossmann-like Domain"/>
    <property type="match status" value="1"/>
</dbReference>
<dbReference type="Pfam" id="PF13561">
    <property type="entry name" value="adh_short_C2"/>
    <property type="match status" value="1"/>
</dbReference>
<dbReference type="Proteomes" id="UP000637423">
    <property type="component" value="Unassembled WGS sequence"/>
</dbReference>
<evidence type="ECO:0000256" key="1">
    <source>
        <dbReference type="ARBA" id="ARBA00006484"/>
    </source>
</evidence>
<comment type="caution">
    <text evidence="3">The sequence shown here is derived from an EMBL/GenBank/DDBJ whole genome shotgun (WGS) entry which is preliminary data.</text>
</comment>
<sequence length="237" mass="23859">MSTLINLQQQHVVVIGGTSGLGRAVAQAAKEAGAKVTVLGRSATSSAGINDINGISADITDAGSLAAAMADIGPIQHLVITSGARGGSPKLAALSHEEMQLAFNVKVFGYIQAIQAALPYLADDASITLTSGILARKYGAGGLLKSIVNASVEAMGKNLAKELAPRRVNVVSPGVVDTELWGTAGSEGRTAILAKVGSGLPAGRVGQADEVAQVYLLAMQNGFMTGAVLDVEGGGLL</sequence>
<evidence type="ECO:0000313" key="3">
    <source>
        <dbReference type="EMBL" id="GGC61912.1"/>
    </source>
</evidence>
<dbReference type="InterPro" id="IPR002347">
    <property type="entry name" value="SDR_fam"/>
</dbReference>
<gene>
    <name evidence="3" type="ORF">GCM10011396_06010</name>
</gene>
<protein>
    <submittedName>
        <fullName evidence="3">Dehydrogenase</fullName>
    </submittedName>
</protein>
<dbReference type="InterPro" id="IPR036291">
    <property type="entry name" value="NAD(P)-bd_dom_sf"/>
</dbReference>
<dbReference type="PRINTS" id="PR00081">
    <property type="entry name" value="GDHRDH"/>
</dbReference>
<dbReference type="SUPFAM" id="SSF51735">
    <property type="entry name" value="NAD(P)-binding Rossmann-fold domains"/>
    <property type="match status" value="1"/>
</dbReference>
<reference evidence="3" key="1">
    <citation type="journal article" date="2014" name="Int. J. Syst. Evol. Microbiol.">
        <title>Complete genome sequence of Corynebacterium casei LMG S-19264T (=DSM 44701T), isolated from a smear-ripened cheese.</title>
        <authorList>
            <consortium name="US DOE Joint Genome Institute (JGI-PGF)"/>
            <person name="Walter F."/>
            <person name="Albersmeier A."/>
            <person name="Kalinowski J."/>
            <person name="Ruckert C."/>
        </authorList>
    </citation>
    <scope>NUCLEOTIDE SEQUENCE</scope>
    <source>
        <strain evidence="3">CGMCC 1.10998</strain>
    </source>
</reference>
<name>A0A916U6C2_9BURK</name>
<accession>A0A916U6C2</accession>
<evidence type="ECO:0000313" key="4">
    <source>
        <dbReference type="Proteomes" id="UP000637423"/>
    </source>
</evidence>
<dbReference type="PANTHER" id="PTHR43477:SF1">
    <property type="entry name" value="DIHYDROANTICAPSIN 7-DEHYDROGENASE"/>
    <property type="match status" value="1"/>
</dbReference>
<keyword evidence="2" id="KW-0560">Oxidoreductase</keyword>
<dbReference type="EMBL" id="BMED01000001">
    <property type="protein sequence ID" value="GGC61912.1"/>
    <property type="molecule type" value="Genomic_DNA"/>
</dbReference>
<dbReference type="InterPro" id="IPR051122">
    <property type="entry name" value="SDR_DHRS6-like"/>
</dbReference>
<dbReference type="GO" id="GO:0016491">
    <property type="term" value="F:oxidoreductase activity"/>
    <property type="evidence" value="ECO:0007669"/>
    <property type="project" value="UniProtKB-KW"/>
</dbReference>
<dbReference type="RefSeq" id="WP_188564488.1">
    <property type="nucleotide sequence ID" value="NZ_BMED01000001.1"/>
</dbReference>
<evidence type="ECO:0000256" key="2">
    <source>
        <dbReference type="ARBA" id="ARBA00023002"/>
    </source>
</evidence>
<dbReference type="AlphaFoldDB" id="A0A916U6C2"/>
<comment type="similarity">
    <text evidence="1">Belongs to the short-chain dehydrogenases/reductases (SDR) family.</text>
</comment>
<proteinExistence type="inferred from homology"/>
<reference evidence="3" key="2">
    <citation type="submission" date="2020-09" db="EMBL/GenBank/DDBJ databases">
        <authorList>
            <person name="Sun Q."/>
            <person name="Zhou Y."/>
        </authorList>
    </citation>
    <scope>NUCLEOTIDE SEQUENCE</scope>
    <source>
        <strain evidence="3">CGMCC 1.10998</strain>
    </source>
</reference>